<comment type="catalytic activity">
    <reaction evidence="9">
        <text>N-terminal S-1,2-diacyl-sn-glyceryl-L-cysteinyl-[lipoprotein] + a glycerophospholipid = N-acyl-S-1,2-diacyl-sn-glyceryl-L-cysteinyl-[lipoprotein] + a 2-acyl-sn-glycero-3-phospholipid + H(+)</text>
        <dbReference type="Rhea" id="RHEA:48228"/>
        <dbReference type="Rhea" id="RHEA-COMP:14681"/>
        <dbReference type="Rhea" id="RHEA-COMP:14684"/>
        <dbReference type="ChEBI" id="CHEBI:15378"/>
        <dbReference type="ChEBI" id="CHEBI:136912"/>
        <dbReference type="ChEBI" id="CHEBI:140656"/>
        <dbReference type="ChEBI" id="CHEBI:140657"/>
        <dbReference type="ChEBI" id="CHEBI:140660"/>
        <dbReference type="EC" id="2.3.1.269"/>
    </reaction>
</comment>
<sequence length="607" mass="69233">MPIARLIKKWTLPLSLILLAIALGIAFKLFSLTVEHRLWGYRPLFMYLFGWAGIVLFIAWNRERKGRIFHWQRVGLATLSGLILGLGFPGFIPFPWLLFIAFVPLLILEDAVDKARAAGEKVKLFPYAYHIFFIWNSIATFWVTNTALAAGLFAIAVNALLMWIPIWLFQQTKRTLPRFGLVAFIAYWLTFEYLHMHWDLSWPWLSLGNAFAQMYPTVQWYEYTGAFGGSLWILLMNVLLFRIWQLRQKGEAVAMVKWGQVAALVVLPIAISLALYYSYPETSADREVVVIQTNYEPHYEKFDGKSERDQIEEIIAMIKTQIDEQTDYVVLPETVFGYARKDELNRYPAVAQLRTGLQDYPGLVLISGLQALHILGADEPHTRATREEQDRNGQTYYLEIYNAAAQFTIGTEETQFYKKSKLVPGAEIFPFPWLFFFMKPVVDQLGGTTAGFGSQPERTPMISNKGRIAPVICYESIYGEYFAGYVRQGAQAAFIMTNDGWWDNTPGHRQHLYFASLRSIETRRSIARAANVGRSAFINERGDRVSSAKYDEAVALKDTISLNDSITFYVRWGDLIARIALFLSLLCLVGMIAARLKARVDKGNAEA</sequence>
<feature type="domain" description="CN hydrolase" evidence="10">
    <location>
        <begin position="286"/>
        <end position="562"/>
    </location>
</feature>
<dbReference type="EMBL" id="PDUD01000009">
    <property type="protein sequence ID" value="PHN07554.1"/>
    <property type="molecule type" value="Genomic_DNA"/>
</dbReference>
<dbReference type="GO" id="GO:0005886">
    <property type="term" value="C:plasma membrane"/>
    <property type="evidence" value="ECO:0007669"/>
    <property type="project" value="UniProtKB-SubCell"/>
</dbReference>
<evidence type="ECO:0000313" key="11">
    <source>
        <dbReference type="EMBL" id="PHN07554.1"/>
    </source>
</evidence>
<evidence type="ECO:0000256" key="9">
    <source>
        <dbReference type="HAMAP-Rule" id="MF_01148"/>
    </source>
</evidence>
<feature type="transmembrane region" description="Helical" evidence="9">
    <location>
        <begin position="261"/>
        <end position="279"/>
    </location>
</feature>
<comment type="function">
    <text evidence="9">Catalyzes the phospholipid dependent N-acylation of the N-terminal cysteine of apolipoprotein, the last step in lipoprotein maturation.</text>
</comment>
<evidence type="ECO:0000256" key="5">
    <source>
        <dbReference type="ARBA" id="ARBA00022692"/>
    </source>
</evidence>
<accession>A0A2D0NGC1</accession>
<dbReference type="InterPro" id="IPR004563">
    <property type="entry name" value="Apolipo_AcylTrfase"/>
</dbReference>
<dbReference type="InterPro" id="IPR045378">
    <property type="entry name" value="LNT_N"/>
</dbReference>
<evidence type="ECO:0000256" key="3">
    <source>
        <dbReference type="ARBA" id="ARBA00022475"/>
    </source>
</evidence>
<dbReference type="SUPFAM" id="SSF56317">
    <property type="entry name" value="Carbon-nitrogen hydrolase"/>
    <property type="match status" value="1"/>
</dbReference>
<dbReference type="OrthoDB" id="9804277at2"/>
<dbReference type="EC" id="2.3.1.269" evidence="9"/>
<comment type="caution">
    <text evidence="11">The sequence shown here is derived from an EMBL/GenBank/DDBJ whole genome shotgun (WGS) entry which is preliminary data.</text>
</comment>
<comment type="subcellular location">
    <subcellularLocation>
        <location evidence="1 9">Cell membrane</location>
        <topology evidence="1 9">Multi-pass membrane protein</topology>
    </subcellularLocation>
</comment>
<evidence type="ECO:0000256" key="8">
    <source>
        <dbReference type="ARBA" id="ARBA00023315"/>
    </source>
</evidence>
<dbReference type="Gene3D" id="3.60.110.10">
    <property type="entry name" value="Carbon-nitrogen hydrolase"/>
    <property type="match status" value="1"/>
</dbReference>
<dbReference type="PANTHER" id="PTHR38686">
    <property type="entry name" value="APOLIPOPROTEIN N-ACYLTRANSFERASE"/>
    <property type="match status" value="1"/>
</dbReference>
<evidence type="ECO:0000256" key="7">
    <source>
        <dbReference type="ARBA" id="ARBA00023136"/>
    </source>
</evidence>
<reference evidence="11 12" key="1">
    <citation type="submission" date="2017-10" db="EMBL/GenBank/DDBJ databases">
        <title>The draft genome sequence of Lewinella nigricans NBRC 102662.</title>
        <authorList>
            <person name="Wang K."/>
        </authorList>
    </citation>
    <scope>NUCLEOTIDE SEQUENCE [LARGE SCALE GENOMIC DNA]</scope>
    <source>
        <strain evidence="11 12">NBRC 102662</strain>
    </source>
</reference>
<dbReference type="GO" id="GO:0016410">
    <property type="term" value="F:N-acyltransferase activity"/>
    <property type="evidence" value="ECO:0007669"/>
    <property type="project" value="UniProtKB-UniRule"/>
</dbReference>
<gene>
    <name evidence="9 11" type="primary">lnt</name>
    <name evidence="11" type="ORF">CRP01_05485</name>
</gene>
<keyword evidence="12" id="KW-1185">Reference proteome</keyword>
<dbReference type="UniPathway" id="UPA00666"/>
<dbReference type="Pfam" id="PF00795">
    <property type="entry name" value="CN_hydrolase"/>
    <property type="match status" value="1"/>
</dbReference>
<evidence type="ECO:0000256" key="4">
    <source>
        <dbReference type="ARBA" id="ARBA00022679"/>
    </source>
</evidence>
<feature type="transmembrane region" description="Helical" evidence="9">
    <location>
        <begin position="181"/>
        <end position="200"/>
    </location>
</feature>
<protein>
    <recommendedName>
        <fullName evidence="9">Apolipoprotein N-acyltransferase</fullName>
        <shortName evidence="9">ALP N-acyltransferase</shortName>
        <ecNumber evidence="9">2.3.1.269</ecNumber>
    </recommendedName>
</protein>
<dbReference type="GO" id="GO:0042158">
    <property type="term" value="P:lipoprotein biosynthetic process"/>
    <property type="evidence" value="ECO:0007669"/>
    <property type="project" value="UniProtKB-UniRule"/>
</dbReference>
<evidence type="ECO:0000256" key="1">
    <source>
        <dbReference type="ARBA" id="ARBA00004651"/>
    </source>
</evidence>
<feature type="transmembrane region" description="Helical" evidence="9">
    <location>
        <begin position="220"/>
        <end position="240"/>
    </location>
</feature>
<dbReference type="HAMAP" id="MF_01148">
    <property type="entry name" value="Lnt"/>
    <property type="match status" value="1"/>
</dbReference>
<comment type="similarity">
    <text evidence="2 9">Belongs to the CN hydrolase family. Apolipoprotein N-acyltransferase subfamily.</text>
</comment>
<dbReference type="InterPro" id="IPR003010">
    <property type="entry name" value="C-N_Hydrolase"/>
</dbReference>
<comment type="pathway">
    <text evidence="9">Protein modification; lipoprotein biosynthesis (N-acyl transfer).</text>
</comment>
<feature type="transmembrane region" description="Helical" evidence="9">
    <location>
        <begin position="575"/>
        <end position="594"/>
    </location>
</feature>
<feature type="transmembrane region" description="Helical" evidence="9">
    <location>
        <begin position="12"/>
        <end position="32"/>
    </location>
</feature>
<keyword evidence="5 9" id="KW-0812">Transmembrane</keyword>
<dbReference type="AlphaFoldDB" id="A0A2D0NGC1"/>
<feature type="transmembrane region" description="Helical" evidence="9">
    <location>
        <begin position="124"/>
        <end position="143"/>
    </location>
</feature>
<keyword evidence="6 9" id="KW-1133">Transmembrane helix</keyword>
<evidence type="ECO:0000313" key="12">
    <source>
        <dbReference type="Proteomes" id="UP000223913"/>
    </source>
</evidence>
<dbReference type="InterPro" id="IPR036526">
    <property type="entry name" value="C-N_Hydrolase_sf"/>
</dbReference>
<evidence type="ECO:0000259" key="10">
    <source>
        <dbReference type="PROSITE" id="PS50263"/>
    </source>
</evidence>
<dbReference type="RefSeq" id="WP_099149003.1">
    <property type="nucleotide sequence ID" value="NZ_PDUD01000009.1"/>
</dbReference>
<dbReference type="CDD" id="cd07571">
    <property type="entry name" value="ALP_N-acyl_transferase"/>
    <property type="match status" value="1"/>
</dbReference>
<keyword evidence="4 9" id="KW-0808">Transferase</keyword>
<keyword evidence="3 9" id="KW-1003">Cell membrane</keyword>
<dbReference type="PANTHER" id="PTHR38686:SF1">
    <property type="entry name" value="APOLIPOPROTEIN N-ACYLTRANSFERASE"/>
    <property type="match status" value="1"/>
</dbReference>
<proteinExistence type="inferred from homology"/>
<feature type="transmembrane region" description="Helical" evidence="9">
    <location>
        <begin position="149"/>
        <end position="169"/>
    </location>
</feature>
<keyword evidence="11" id="KW-0449">Lipoprotein</keyword>
<name>A0A2D0NGC1_FLAN2</name>
<dbReference type="Pfam" id="PF20154">
    <property type="entry name" value="LNT_N"/>
    <property type="match status" value="1"/>
</dbReference>
<evidence type="ECO:0000256" key="6">
    <source>
        <dbReference type="ARBA" id="ARBA00022989"/>
    </source>
</evidence>
<organism evidence="11 12">
    <name type="scientific">Flavilitoribacter nigricans (strain ATCC 23147 / DSM 23189 / NBRC 102662 / NCIMB 1420 / SS-2)</name>
    <name type="common">Lewinella nigricans</name>
    <dbReference type="NCBI Taxonomy" id="1122177"/>
    <lineage>
        <taxon>Bacteria</taxon>
        <taxon>Pseudomonadati</taxon>
        <taxon>Bacteroidota</taxon>
        <taxon>Saprospiria</taxon>
        <taxon>Saprospirales</taxon>
        <taxon>Lewinellaceae</taxon>
        <taxon>Flavilitoribacter</taxon>
    </lineage>
</organism>
<keyword evidence="7 9" id="KW-0472">Membrane</keyword>
<feature type="transmembrane region" description="Helical" evidence="9">
    <location>
        <begin position="44"/>
        <end position="61"/>
    </location>
</feature>
<keyword evidence="8 9" id="KW-0012">Acyltransferase</keyword>
<evidence type="ECO:0000256" key="2">
    <source>
        <dbReference type="ARBA" id="ARBA00010065"/>
    </source>
</evidence>
<dbReference type="PROSITE" id="PS50263">
    <property type="entry name" value="CN_HYDROLASE"/>
    <property type="match status" value="1"/>
</dbReference>
<dbReference type="Proteomes" id="UP000223913">
    <property type="component" value="Unassembled WGS sequence"/>
</dbReference>
<dbReference type="NCBIfam" id="TIGR00546">
    <property type="entry name" value="lnt"/>
    <property type="match status" value="1"/>
</dbReference>